<dbReference type="Proteomes" id="UP000003100">
    <property type="component" value="Unassembled WGS sequence"/>
</dbReference>
<keyword evidence="3 6" id="KW-0812">Transmembrane</keyword>
<dbReference type="PATRIC" id="fig|476272.21.peg.3192"/>
<organism evidence="7 8">
    <name type="scientific">Blautia hydrogenotrophica (strain DSM 10507 / JCM 14656 / S5a33)</name>
    <name type="common">Ruminococcus hydrogenotrophicus</name>
    <dbReference type="NCBI Taxonomy" id="476272"/>
    <lineage>
        <taxon>Bacteria</taxon>
        <taxon>Bacillati</taxon>
        <taxon>Bacillota</taxon>
        <taxon>Clostridia</taxon>
        <taxon>Lachnospirales</taxon>
        <taxon>Lachnospiraceae</taxon>
        <taxon>Blautia</taxon>
    </lineage>
</organism>
<feature type="transmembrane region" description="Helical" evidence="6">
    <location>
        <begin position="7"/>
        <end position="29"/>
    </location>
</feature>
<evidence type="ECO:0000313" key="7">
    <source>
        <dbReference type="EMBL" id="EEG50892.1"/>
    </source>
</evidence>
<feature type="transmembrane region" description="Helical" evidence="6">
    <location>
        <begin position="91"/>
        <end position="111"/>
    </location>
</feature>
<keyword evidence="8" id="KW-1185">Reference proteome</keyword>
<reference evidence="7 8" key="2">
    <citation type="submission" date="2009-02" db="EMBL/GenBank/DDBJ databases">
        <title>Draft genome sequence of Blautia hydrogenotrophica DSM 10507 (Ruminococcus hydrogenotrophicus DSM 10507).</title>
        <authorList>
            <person name="Sudarsanam P."/>
            <person name="Ley R."/>
            <person name="Guruge J."/>
            <person name="Turnbaugh P.J."/>
            <person name="Mahowald M."/>
            <person name="Liep D."/>
            <person name="Gordon J."/>
        </authorList>
    </citation>
    <scope>NUCLEOTIDE SEQUENCE [LARGE SCALE GENOMIC DNA]</scope>
    <source>
        <strain evidence="8">DSM 10507 / JCM 14656 / S5a33</strain>
    </source>
</reference>
<dbReference type="EMBL" id="ACBZ01000004">
    <property type="protein sequence ID" value="EEG50892.1"/>
    <property type="molecule type" value="Genomic_DNA"/>
</dbReference>
<proteinExistence type="predicted"/>
<keyword evidence="5 6" id="KW-0472">Membrane</keyword>
<keyword evidence="4 6" id="KW-1133">Transmembrane helix</keyword>
<gene>
    <name evidence="7" type="ORF">RUMHYD_00186</name>
</gene>
<accession>C0CH73</accession>
<evidence type="ECO:0000256" key="4">
    <source>
        <dbReference type="ARBA" id="ARBA00022989"/>
    </source>
</evidence>
<evidence type="ECO:0000256" key="2">
    <source>
        <dbReference type="ARBA" id="ARBA00022475"/>
    </source>
</evidence>
<dbReference type="eggNOG" id="ENOG5033080">
    <property type="taxonomic scope" value="Bacteria"/>
</dbReference>
<dbReference type="InterPro" id="IPR020948">
    <property type="entry name" value="P_starv_induced_PsiE-like"/>
</dbReference>
<evidence type="ECO:0000313" key="8">
    <source>
        <dbReference type="Proteomes" id="UP000003100"/>
    </source>
</evidence>
<evidence type="ECO:0008006" key="9">
    <source>
        <dbReference type="Google" id="ProtNLM"/>
    </source>
</evidence>
<comment type="caution">
    <text evidence="7">The sequence shown here is derived from an EMBL/GenBank/DDBJ whole genome shotgun (WGS) entry which is preliminary data.</text>
</comment>
<reference evidence="7 8" key="1">
    <citation type="submission" date="2009-01" db="EMBL/GenBank/DDBJ databases">
        <authorList>
            <person name="Fulton L."/>
            <person name="Clifton S."/>
            <person name="Fulton B."/>
            <person name="Xu J."/>
            <person name="Minx P."/>
            <person name="Pepin K.H."/>
            <person name="Johnson M."/>
            <person name="Bhonagiri V."/>
            <person name="Nash W.E."/>
            <person name="Mardis E.R."/>
            <person name="Wilson R.K."/>
        </authorList>
    </citation>
    <scope>NUCLEOTIDE SEQUENCE [LARGE SCALE GENOMIC DNA]</scope>
    <source>
        <strain evidence="8">DSM 10507 / JCM 14656 / S5a33</strain>
    </source>
</reference>
<evidence type="ECO:0000256" key="6">
    <source>
        <dbReference type="SAM" id="Phobius"/>
    </source>
</evidence>
<evidence type="ECO:0000256" key="3">
    <source>
        <dbReference type="ARBA" id="ARBA00022692"/>
    </source>
</evidence>
<evidence type="ECO:0000256" key="5">
    <source>
        <dbReference type="ARBA" id="ARBA00023136"/>
    </source>
</evidence>
<evidence type="ECO:0000256" key="1">
    <source>
        <dbReference type="ARBA" id="ARBA00004651"/>
    </source>
</evidence>
<dbReference type="AlphaFoldDB" id="C0CH73"/>
<sequence length="120" mass="13237">MYKITHVGELLLAIVILIAIIISGVSLVLELTQFSFTHLDISAFTQFLANGLSLAVGIEFVKMLCKYTPETVVEILMFAIARQMIVEHLQLSQMFIGVCAIAVLCAVRKYLISVSKDSES</sequence>
<keyword evidence="2" id="KW-1003">Cell membrane</keyword>
<dbReference type="HOGENOM" id="CLU_129179_1_1_9"/>
<protein>
    <recommendedName>
        <fullName evidence="9">Transporter</fullName>
    </recommendedName>
</protein>
<name>C0CH73_BLAHS</name>
<dbReference type="GO" id="GO:0005886">
    <property type="term" value="C:plasma membrane"/>
    <property type="evidence" value="ECO:0007669"/>
    <property type="project" value="UniProtKB-SubCell"/>
</dbReference>
<comment type="subcellular location">
    <subcellularLocation>
        <location evidence="1">Cell membrane</location>
        <topology evidence="1">Multi-pass membrane protein</topology>
    </subcellularLocation>
</comment>
<dbReference type="Pfam" id="PF06146">
    <property type="entry name" value="PsiE"/>
    <property type="match status" value="1"/>
</dbReference>